<accession>A0A813NJZ0</accession>
<organism evidence="3 4">
    <name type="scientific">Rotaria sordida</name>
    <dbReference type="NCBI Taxonomy" id="392033"/>
    <lineage>
        <taxon>Eukaryota</taxon>
        <taxon>Metazoa</taxon>
        <taxon>Spiralia</taxon>
        <taxon>Gnathifera</taxon>
        <taxon>Rotifera</taxon>
        <taxon>Eurotatoria</taxon>
        <taxon>Bdelloidea</taxon>
        <taxon>Philodinida</taxon>
        <taxon>Philodinidae</taxon>
        <taxon>Rotaria</taxon>
    </lineage>
</organism>
<keyword evidence="1" id="KW-1015">Disulfide bond</keyword>
<evidence type="ECO:0000313" key="4">
    <source>
        <dbReference type="Proteomes" id="UP000663870"/>
    </source>
</evidence>
<dbReference type="CDD" id="cd00112">
    <property type="entry name" value="LDLa"/>
    <property type="match status" value="1"/>
</dbReference>
<protein>
    <submittedName>
        <fullName evidence="3">Uncharacterized protein</fullName>
    </submittedName>
</protein>
<feature type="region of interest" description="Disordered" evidence="2">
    <location>
        <begin position="390"/>
        <end position="410"/>
    </location>
</feature>
<sequence length="410" mass="47614">MQTSNIKSELNFDNSEYNQDRNSSQNINQLTCCLKDAIFSKYISNYLIEKVEKIWILYEKRIDKFLKDKHLNITCNHIRPQTAIKLEELIKYEQENIDACKRNIEVICSSRKRLRNDDKYSVQLQSTQRPLISYSSTRVPKTPRCIDRSDVTSDVYNDNIDELNDSKSNKIINQELNEFSLNSSHHNFRHCLFQHGEILPLDPNTKTRTIRITYRFNDCEDGSDELSTCLQQQYTSTQFQCRNQNCTLISYVCDGRRNRIHYCGDNIDENPNQYLSKVFDRVPLRYTTYKIRMFYMASMENHYNRFSSPQMPQNVQTIMNNIRNFITRSTNNINIGRVLFRNARSTTARDQSAIKPSAVFPSSMFTATITASNQSARLATLSDESAKLNVEVKPSSSKLSPKATPASSLH</sequence>
<dbReference type="Proteomes" id="UP000663870">
    <property type="component" value="Unassembled WGS sequence"/>
</dbReference>
<evidence type="ECO:0000256" key="2">
    <source>
        <dbReference type="SAM" id="MobiDB-lite"/>
    </source>
</evidence>
<proteinExistence type="predicted"/>
<reference evidence="3" key="1">
    <citation type="submission" date="2021-02" db="EMBL/GenBank/DDBJ databases">
        <authorList>
            <person name="Nowell W R."/>
        </authorList>
    </citation>
    <scope>NUCLEOTIDE SEQUENCE</scope>
</reference>
<evidence type="ECO:0000256" key="1">
    <source>
        <dbReference type="ARBA" id="ARBA00023157"/>
    </source>
</evidence>
<dbReference type="InterPro" id="IPR002172">
    <property type="entry name" value="LDrepeatLR_classA_rpt"/>
</dbReference>
<dbReference type="SUPFAM" id="SSF57424">
    <property type="entry name" value="LDL receptor-like module"/>
    <property type="match status" value="1"/>
</dbReference>
<evidence type="ECO:0000313" key="3">
    <source>
        <dbReference type="EMBL" id="CAF0739872.1"/>
    </source>
</evidence>
<dbReference type="InterPro" id="IPR036055">
    <property type="entry name" value="LDL_receptor-like_sf"/>
</dbReference>
<comment type="caution">
    <text evidence="3">The sequence shown here is derived from an EMBL/GenBank/DDBJ whole genome shotgun (WGS) entry which is preliminary data.</text>
</comment>
<feature type="compositionally biased region" description="Polar residues" evidence="2">
    <location>
        <begin position="394"/>
        <end position="410"/>
    </location>
</feature>
<name>A0A813NJZ0_9BILA</name>
<dbReference type="EMBL" id="CAJNOL010000011">
    <property type="protein sequence ID" value="CAF0739872.1"/>
    <property type="molecule type" value="Genomic_DNA"/>
</dbReference>
<keyword evidence="4" id="KW-1185">Reference proteome</keyword>
<dbReference type="AlphaFoldDB" id="A0A813NJZ0"/>
<dbReference type="Gene3D" id="4.10.400.10">
    <property type="entry name" value="Low-density Lipoprotein Receptor"/>
    <property type="match status" value="1"/>
</dbReference>
<gene>
    <name evidence="3" type="ORF">JXQ802_LOCUS1058</name>
</gene>